<keyword evidence="1" id="KW-0812">Transmembrane</keyword>
<reference evidence="2 3" key="1">
    <citation type="submission" date="2021-03" db="EMBL/GenBank/DDBJ databases">
        <title>Antimicrobial resistance genes in bacteria isolated from Japanese honey, and their potential for conferring macrolide and lincosamide resistance in the American foulbrood pathogen Paenibacillus larvae.</title>
        <authorList>
            <person name="Okamoto M."/>
            <person name="Kumagai M."/>
            <person name="Kanamori H."/>
            <person name="Takamatsu D."/>
        </authorList>
    </citation>
    <scope>NUCLEOTIDE SEQUENCE [LARGE SCALE GENOMIC DNA]</scope>
    <source>
        <strain evidence="2 3">J42TS3</strain>
    </source>
</reference>
<evidence type="ECO:0008006" key="4">
    <source>
        <dbReference type="Google" id="ProtNLM"/>
    </source>
</evidence>
<comment type="caution">
    <text evidence="2">The sequence shown here is derived from an EMBL/GenBank/DDBJ whole genome shotgun (WGS) entry which is preliminary data.</text>
</comment>
<dbReference type="InterPro" id="IPR019635">
    <property type="entry name" value="DUF2500"/>
</dbReference>
<dbReference type="RefSeq" id="WP_244861609.1">
    <property type="nucleotide sequence ID" value="NZ_BOSL01000012.1"/>
</dbReference>
<organism evidence="2 3">
    <name type="scientific">Paenibacillus vini</name>
    <dbReference type="NCBI Taxonomy" id="1476024"/>
    <lineage>
        <taxon>Bacteria</taxon>
        <taxon>Bacillati</taxon>
        <taxon>Bacillota</taxon>
        <taxon>Bacilli</taxon>
        <taxon>Bacillales</taxon>
        <taxon>Paenibacillaceae</taxon>
        <taxon>Paenibacillus</taxon>
    </lineage>
</organism>
<feature type="transmembrane region" description="Helical" evidence="1">
    <location>
        <begin position="20"/>
        <end position="42"/>
    </location>
</feature>
<dbReference type="Pfam" id="PF10694">
    <property type="entry name" value="DUF2500"/>
    <property type="match status" value="1"/>
</dbReference>
<accession>A0ABQ4MEX3</accession>
<name>A0ABQ4MEX3_9BACL</name>
<evidence type="ECO:0000313" key="2">
    <source>
        <dbReference type="EMBL" id="GIP54523.1"/>
    </source>
</evidence>
<dbReference type="Proteomes" id="UP000679992">
    <property type="component" value="Unassembled WGS sequence"/>
</dbReference>
<dbReference type="Gene3D" id="2.40.50.660">
    <property type="match status" value="1"/>
</dbReference>
<keyword evidence="1" id="KW-1133">Transmembrane helix</keyword>
<gene>
    <name evidence="2" type="ORF">J42TS3_35580</name>
</gene>
<keyword evidence="3" id="KW-1185">Reference proteome</keyword>
<evidence type="ECO:0000256" key="1">
    <source>
        <dbReference type="SAM" id="Phobius"/>
    </source>
</evidence>
<protein>
    <recommendedName>
        <fullName evidence="4">DUF2500 domain-containing protein</fullName>
    </recommendedName>
</protein>
<keyword evidence="1" id="KW-0472">Membrane</keyword>
<dbReference type="EMBL" id="BOSL01000012">
    <property type="protein sequence ID" value="GIP54523.1"/>
    <property type="molecule type" value="Genomic_DNA"/>
</dbReference>
<sequence length="144" mass="16034">MNFGPDPFPFGGGSASSGFNFMFTLVLILIVIVFVIVIIGFISSGAKYVKNASSPKDSRYARIVSKRMDVRHHSHNMNDSMHNSSSTYYYITLEFDNGQRQEYLDVKNLYGLVAEGDVGYAAVQGDWIVAFERNAGQVQNGSRF</sequence>
<proteinExistence type="predicted"/>
<evidence type="ECO:0000313" key="3">
    <source>
        <dbReference type="Proteomes" id="UP000679992"/>
    </source>
</evidence>